<organism evidence="2">
    <name type="scientific">Mycobacterium sp. (strain MCS)</name>
    <dbReference type="NCBI Taxonomy" id="164756"/>
    <lineage>
        <taxon>Bacteria</taxon>
        <taxon>Bacillati</taxon>
        <taxon>Actinomycetota</taxon>
        <taxon>Actinomycetes</taxon>
        <taxon>Mycobacteriales</taxon>
        <taxon>Mycobacteriaceae</taxon>
        <taxon>Mycobacterium</taxon>
    </lineage>
</organism>
<accession>A0A5Q5BKI1</accession>
<gene>
    <name evidence="2" type="ordered locus">Mmcs_2676</name>
</gene>
<feature type="transmembrane region" description="Helical" evidence="1">
    <location>
        <begin position="17"/>
        <end position="35"/>
    </location>
</feature>
<keyword evidence="1" id="KW-0472">Membrane</keyword>
<reference evidence="2" key="1">
    <citation type="submission" date="2006-06" db="EMBL/GenBank/DDBJ databases">
        <title>Complete sequence of chromosome of Mycobacterium sp. MCS.</title>
        <authorList>
            <consortium name="US DOE Joint Genome Institute"/>
            <person name="Copeland A."/>
            <person name="Lucas S."/>
            <person name="Lapidus A."/>
            <person name="Barry K."/>
            <person name="Detter J.C."/>
            <person name="Glavina del Rio T."/>
            <person name="Hammon N."/>
            <person name="Israni S."/>
            <person name="Dalin E."/>
            <person name="Tice H."/>
            <person name="Pitluck S."/>
            <person name="Martinez M."/>
            <person name="Schmutz J."/>
            <person name="Larimer F."/>
            <person name="Land M."/>
            <person name="Hauser L."/>
            <person name="Kyrpides N."/>
            <person name="Kim E."/>
            <person name="Miller C.D."/>
            <person name="Hughes J.E."/>
            <person name="Anderson A.J."/>
            <person name="Sims R.C."/>
            <person name="Richardson P."/>
        </authorList>
    </citation>
    <scope>NUCLEOTIDE SEQUENCE [LARGE SCALE GENOMIC DNA]</scope>
    <source>
        <strain evidence="2">MCS</strain>
    </source>
</reference>
<keyword evidence="1" id="KW-0812">Transmembrane</keyword>
<feature type="transmembrane region" description="Helical" evidence="1">
    <location>
        <begin position="55"/>
        <end position="74"/>
    </location>
</feature>
<protein>
    <submittedName>
        <fullName evidence="2">Uncharacterized protein</fullName>
    </submittedName>
</protein>
<keyword evidence="1" id="KW-1133">Transmembrane helix</keyword>
<evidence type="ECO:0000313" key="2">
    <source>
        <dbReference type="EMBL" id="ABG08784.1"/>
    </source>
</evidence>
<name>A0A5Q5BKI1_MYCSS</name>
<proteinExistence type="predicted"/>
<dbReference type="KEGG" id="mmc:Mmcs_2676"/>
<dbReference type="EMBL" id="CP000384">
    <property type="protein sequence ID" value="ABG08784.1"/>
    <property type="molecule type" value="Genomic_DNA"/>
</dbReference>
<sequence>MGASCASGGVQRRVMRYLLIALYLGGWLLTTVLLLRRQFGDDERGRRDRLVFNTVSVLCAVALAAVWPLSGWFLPLIRAALGRRDEE</sequence>
<evidence type="ECO:0000256" key="1">
    <source>
        <dbReference type="SAM" id="Phobius"/>
    </source>
</evidence>
<dbReference type="AlphaFoldDB" id="A0A5Q5BKI1"/>